<protein>
    <submittedName>
        <fullName evidence="1">Uncharacterized protein</fullName>
    </submittedName>
</protein>
<accession>A0A091DB12</accession>
<dbReference type="Proteomes" id="UP000028990">
    <property type="component" value="Unassembled WGS sequence"/>
</dbReference>
<dbReference type="EMBL" id="KN122787">
    <property type="protein sequence ID" value="KFO28227.1"/>
    <property type="molecule type" value="Genomic_DNA"/>
</dbReference>
<sequence length="120" mass="12899">MAAADTKTAIQGQAAALEVAALAISQHLPATWKVEKLDNCGLESQFYCYILGSVKESTQCFGEFCLAPKRVKLQIQPGLTGHSQILEQDAIPCLKTISGYPAQLRVAQPNGMVGLVHWDG</sequence>
<evidence type="ECO:0000313" key="1">
    <source>
        <dbReference type="EMBL" id="KFO28227.1"/>
    </source>
</evidence>
<evidence type="ECO:0000313" key="2">
    <source>
        <dbReference type="Proteomes" id="UP000028990"/>
    </source>
</evidence>
<name>A0A091DB12_FUKDA</name>
<gene>
    <name evidence="1" type="ORF">H920_10384</name>
</gene>
<dbReference type="AlphaFoldDB" id="A0A091DB12"/>
<reference evidence="1 2" key="1">
    <citation type="submission" date="2013-11" db="EMBL/GenBank/DDBJ databases">
        <title>The Damaraland mole rat (Fukomys damarensis) genome and evolution of African mole rats.</title>
        <authorList>
            <person name="Gladyshev V.N."/>
            <person name="Fang X."/>
        </authorList>
    </citation>
    <scope>NUCLEOTIDE SEQUENCE [LARGE SCALE GENOMIC DNA]</scope>
    <source>
        <tissue evidence="1">Liver</tissue>
    </source>
</reference>
<keyword evidence="2" id="KW-1185">Reference proteome</keyword>
<proteinExistence type="predicted"/>
<organism evidence="1 2">
    <name type="scientific">Fukomys damarensis</name>
    <name type="common">Damaraland mole rat</name>
    <name type="synonym">Cryptomys damarensis</name>
    <dbReference type="NCBI Taxonomy" id="885580"/>
    <lineage>
        <taxon>Eukaryota</taxon>
        <taxon>Metazoa</taxon>
        <taxon>Chordata</taxon>
        <taxon>Craniata</taxon>
        <taxon>Vertebrata</taxon>
        <taxon>Euteleostomi</taxon>
        <taxon>Mammalia</taxon>
        <taxon>Eutheria</taxon>
        <taxon>Euarchontoglires</taxon>
        <taxon>Glires</taxon>
        <taxon>Rodentia</taxon>
        <taxon>Hystricomorpha</taxon>
        <taxon>Bathyergidae</taxon>
        <taxon>Fukomys</taxon>
    </lineage>
</organism>